<dbReference type="Proteomes" id="UP000621631">
    <property type="component" value="Unassembled WGS sequence"/>
</dbReference>
<accession>A0AAC9NJK8</accession>
<evidence type="ECO:0000313" key="2">
    <source>
        <dbReference type="EMBL" id="APC47093.1"/>
    </source>
</evidence>
<evidence type="ECO:0000313" key="4">
    <source>
        <dbReference type="Proteomes" id="UP000182945"/>
    </source>
</evidence>
<evidence type="ECO:0008006" key="6">
    <source>
        <dbReference type="Google" id="ProtNLM"/>
    </source>
</evidence>
<feature type="compositionally biased region" description="Polar residues" evidence="1">
    <location>
        <begin position="62"/>
        <end position="83"/>
    </location>
</feature>
<reference evidence="3 5" key="2">
    <citation type="submission" date="2020-09" db="EMBL/GenBank/DDBJ databases">
        <title>Draft Genome Sequences of Oil-Oxidizing Bacteria Halomonas titanicae, Marinobacter lutaoensis, and Virgibacillus halodenitrificans Isolated from Highly Saline Environments.</title>
        <authorList>
            <person name="Grouzdev D.S."/>
            <person name="Sokolova D.S."/>
            <person name="Semenova E.M."/>
            <person name="Borzenkov I.A."/>
            <person name="Bidzhieva S.K."/>
            <person name="Poltaraus A.B."/>
            <person name="Nazina T.N."/>
        </authorList>
    </citation>
    <scope>NUCLEOTIDE SEQUENCE [LARGE SCALE GENOMIC DNA]</scope>
    <source>
        <strain evidence="3 5">VKM B-3472D</strain>
    </source>
</reference>
<dbReference type="GeneID" id="71513210"/>
<evidence type="ECO:0000256" key="1">
    <source>
        <dbReference type="SAM" id="MobiDB-lite"/>
    </source>
</evidence>
<proteinExistence type="predicted"/>
<dbReference type="InterPro" id="IPR025555">
    <property type="entry name" value="YppG"/>
</dbReference>
<feature type="region of interest" description="Disordered" evidence="1">
    <location>
        <begin position="51"/>
        <end position="83"/>
    </location>
</feature>
<protein>
    <recommendedName>
        <fullName evidence="6">Spore coat protein</fullName>
    </recommendedName>
</protein>
<evidence type="ECO:0000313" key="3">
    <source>
        <dbReference type="EMBL" id="MBD1223145.1"/>
    </source>
</evidence>
<name>A0AAC9NJK8_VIRHA</name>
<gene>
    <name evidence="2" type="ORF">BME96_02290</name>
    <name evidence="3" type="ORF">IC602_11060</name>
</gene>
<dbReference type="Pfam" id="PF14179">
    <property type="entry name" value="YppG"/>
    <property type="match status" value="1"/>
</dbReference>
<dbReference type="RefSeq" id="WP_019379229.1">
    <property type="nucleotide sequence ID" value="NZ_CP017962.1"/>
</dbReference>
<keyword evidence="5" id="KW-1185">Reference proteome</keyword>
<dbReference type="EMBL" id="CP017962">
    <property type="protein sequence ID" value="APC47093.1"/>
    <property type="molecule type" value="Genomic_DNA"/>
</dbReference>
<dbReference type="EMBL" id="JACWEZ010000005">
    <property type="protein sequence ID" value="MBD1223145.1"/>
    <property type="molecule type" value="Genomic_DNA"/>
</dbReference>
<sequence>MNYQMNFNPYHRVESPYDYPFPPYTDTQNSQFYPQSPYYGQEFPQSPFDMYAKPQQPPNWPSPMTTAPPNINNASGMSGSTPNMNSASVMPGAPPNMNNSPGMQQGNGLLNYFQDNEGQMDLDKMLSTVGQLANTYHQVSPIVKQFGSFIKNFR</sequence>
<dbReference type="AlphaFoldDB" id="A0AAC9NJK8"/>
<evidence type="ECO:0000313" key="5">
    <source>
        <dbReference type="Proteomes" id="UP000621631"/>
    </source>
</evidence>
<reference evidence="2 4" key="1">
    <citation type="submission" date="2016-11" db="EMBL/GenBank/DDBJ databases">
        <title>Complete genome sequencing of Virgibacillus halodenitrificans PDB-F2.</title>
        <authorList>
            <person name="Sun Z."/>
            <person name="Zhou Y."/>
            <person name="Li H."/>
        </authorList>
    </citation>
    <scope>NUCLEOTIDE SEQUENCE [LARGE SCALE GENOMIC DNA]</scope>
    <source>
        <strain evidence="2 4">PDB-F2</strain>
    </source>
</reference>
<organism evidence="2 4">
    <name type="scientific">Virgibacillus halodenitrificans</name>
    <name type="common">Bacillus halodenitrificans</name>
    <dbReference type="NCBI Taxonomy" id="1482"/>
    <lineage>
        <taxon>Bacteria</taxon>
        <taxon>Bacillati</taxon>
        <taxon>Bacillota</taxon>
        <taxon>Bacilli</taxon>
        <taxon>Bacillales</taxon>
        <taxon>Bacillaceae</taxon>
        <taxon>Virgibacillus</taxon>
    </lineage>
</organism>
<dbReference type="Proteomes" id="UP000182945">
    <property type="component" value="Chromosome"/>
</dbReference>
<dbReference type="KEGG" id="vhl:BME96_02290"/>